<dbReference type="AlphaFoldDB" id="A0A317CHM9"/>
<gene>
    <name evidence="4" type="ORF">DKT75_05280</name>
</gene>
<dbReference type="GO" id="GO:1904047">
    <property type="term" value="F:S-adenosyl-L-methionine binding"/>
    <property type="evidence" value="ECO:0007669"/>
    <property type="project" value="TreeGrafter"/>
</dbReference>
<evidence type="ECO:0000256" key="1">
    <source>
        <dbReference type="ARBA" id="ARBA00022603"/>
    </source>
</evidence>
<dbReference type="GO" id="GO:0032259">
    <property type="term" value="P:methylation"/>
    <property type="evidence" value="ECO:0007669"/>
    <property type="project" value="UniProtKB-KW"/>
</dbReference>
<sequence length="257" mass="29166">MTDIKNCDAAQQHFVESWDQQTRAIWPVTYPESLSHELKKLNVSTILDTCGGTGFPSIELKQMGWDITYSDGWDTMLGFFSKRLDETKLDIPMYLTRWENLSSNIPNTYDALLCAGNSFVGINTYDHNTPINANAARTNMVLAVKEFHQMLNTGGVLYIDLFKEKYAFPEQPYTRVITTDTHRIFTNVSYDPVRDTLASFTTRSSLLDGSETDTILKVTPMLAEDLIEVLLEAGFARVERSTVDDAEYVDSFFAFKD</sequence>
<dbReference type="Gene3D" id="3.40.50.150">
    <property type="entry name" value="Vaccinia Virus protein VP39"/>
    <property type="match status" value="1"/>
</dbReference>
<name>A0A317CHM9_9GAMM</name>
<evidence type="ECO:0000256" key="2">
    <source>
        <dbReference type="ARBA" id="ARBA00022679"/>
    </source>
</evidence>
<proteinExistence type="predicted"/>
<evidence type="ECO:0000313" key="5">
    <source>
        <dbReference type="Proteomes" id="UP000245506"/>
    </source>
</evidence>
<dbReference type="GO" id="GO:0006730">
    <property type="term" value="P:one-carbon metabolic process"/>
    <property type="evidence" value="ECO:0007669"/>
    <property type="project" value="TreeGrafter"/>
</dbReference>
<evidence type="ECO:0000313" key="4">
    <source>
        <dbReference type="EMBL" id="PWQ97879.1"/>
    </source>
</evidence>
<dbReference type="GO" id="GO:0042802">
    <property type="term" value="F:identical protein binding"/>
    <property type="evidence" value="ECO:0007669"/>
    <property type="project" value="TreeGrafter"/>
</dbReference>
<dbReference type="GO" id="GO:0046498">
    <property type="term" value="P:S-adenosylhomocysteine metabolic process"/>
    <property type="evidence" value="ECO:0007669"/>
    <property type="project" value="TreeGrafter"/>
</dbReference>
<dbReference type="GO" id="GO:0006111">
    <property type="term" value="P:regulation of gluconeogenesis"/>
    <property type="evidence" value="ECO:0007669"/>
    <property type="project" value="TreeGrafter"/>
</dbReference>
<keyword evidence="5" id="KW-1185">Reference proteome</keyword>
<dbReference type="RefSeq" id="WP_109822385.1">
    <property type="nucleotide sequence ID" value="NZ_QGKL01000016.1"/>
</dbReference>
<dbReference type="SUPFAM" id="SSF53335">
    <property type="entry name" value="S-adenosyl-L-methionine-dependent methyltransferases"/>
    <property type="match status" value="1"/>
</dbReference>
<evidence type="ECO:0008006" key="6">
    <source>
        <dbReference type="Google" id="ProtNLM"/>
    </source>
</evidence>
<keyword evidence="1" id="KW-0489">Methyltransferase</keyword>
<accession>A0A317CHM9</accession>
<dbReference type="OrthoDB" id="9772751at2"/>
<dbReference type="GO" id="GO:0046500">
    <property type="term" value="P:S-adenosylmethionine metabolic process"/>
    <property type="evidence" value="ECO:0007669"/>
    <property type="project" value="TreeGrafter"/>
</dbReference>
<comment type="caution">
    <text evidence="4">The sequence shown here is derived from an EMBL/GenBank/DDBJ whole genome shotgun (WGS) entry which is preliminary data.</text>
</comment>
<dbReference type="InterPro" id="IPR029063">
    <property type="entry name" value="SAM-dependent_MTases_sf"/>
</dbReference>
<dbReference type="GO" id="GO:0017174">
    <property type="term" value="F:glycine N-methyltransferase activity"/>
    <property type="evidence" value="ECO:0007669"/>
    <property type="project" value="InterPro"/>
</dbReference>
<dbReference type="Proteomes" id="UP000245506">
    <property type="component" value="Unassembled WGS sequence"/>
</dbReference>
<dbReference type="PANTHER" id="PTHR16458">
    <property type="entry name" value="GLYCINE N-METHYLTRANSFERASE"/>
    <property type="match status" value="1"/>
</dbReference>
<keyword evidence="2" id="KW-0808">Transferase</keyword>
<dbReference type="GO" id="GO:0005829">
    <property type="term" value="C:cytosol"/>
    <property type="evidence" value="ECO:0007669"/>
    <property type="project" value="TreeGrafter"/>
</dbReference>
<keyword evidence="3" id="KW-0949">S-adenosyl-L-methionine</keyword>
<dbReference type="EMBL" id="QGKL01000016">
    <property type="protein sequence ID" value="PWQ97879.1"/>
    <property type="molecule type" value="Genomic_DNA"/>
</dbReference>
<dbReference type="GO" id="GO:0016594">
    <property type="term" value="F:glycine binding"/>
    <property type="evidence" value="ECO:0007669"/>
    <property type="project" value="TreeGrafter"/>
</dbReference>
<evidence type="ECO:0000256" key="3">
    <source>
        <dbReference type="ARBA" id="ARBA00022691"/>
    </source>
</evidence>
<reference evidence="4 5" key="1">
    <citation type="submission" date="2018-05" db="EMBL/GenBank/DDBJ databases">
        <title>Leucothrix arctica sp. nov., isolated from Arctic seawater.</title>
        <authorList>
            <person name="Choi A."/>
            <person name="Baek K."/>
        </authorList>
    </citation>
    <scope>NUCLEOTIDE SEQUENCE [LARGE SCALE GENOMIC DNA]</scope>
    <source>
        <strain evidence="4 5">IMCC9719</strain>
    </source>
</reference>
<dbReference type="GO" id="GO:0051289">
    <property type="term" value="P:protein homotetramerization"/>
    <property type="evidence" value="ECO:0007669"/>
    <property type="project" value="TreeGrafter"/>
</dbReference>
<dbReference type="PANTHER" id="PTHR16458:SF2">
    <property type="entry name" value="GLYCINE N-METHYLTRANSFERASE"/>
    <property type="match status" value="1"/>
</dbReference>
<dbReference type="GO" id="GO:1901052">
    <property type="term" value="P:sarcosine metabolic process"/>
    <property type="evidence" value="ECO:0007669"/>
    <property type="project" value="TreeGrafter"/>
</dbReference>
<dbReference type="InterPro" id="IPR014369">
    <property type="entry name" value="Gly/Sar_N_MeTrfase"/>
</dbReference>
<organism evidence="4 5">
    <name type="scientific">Leucothrix arctica</name>
    <dbReference type="NCBI Taxonomy" id="1481894"/>
    <lineage>
        <taxon>Bacteria</taxon>
        <taxon>Pseudomonadati</taxon>
        <taxon>Pseudomonadota</taxon>
        <taxon>Gammaproteobacteria</taxon>
        <taxon>Thiotrichales</taxon>
        <taxon>Thiotrichaceae</taxon>
        <taxon>Leucothrix</taxon>
    </lineage>
</organism>
<protein>
    <recommendedName>
        <fullName evidence="6">Methyltransferase domain-containing protein</fullName>
    </recommendedName>
</protein>